<feature type="region of interest" description="Disordered" evidence="2">
    <location>
        <begin position="207"/>
        <end position="231"/>
    </location>
</feature>
<dbReference type="PROSITE" id="PS50072">
    <property type="entry name" value="CSA_PPIASE_2"/>
    <property type="match status" value="1"/>
</dbReference>
<keyword evidence="5" id="KW-1185">Reference proteome</keyword>
<evidence type="ECO:0000259" key="3">
    <source>
        <dbReference type="PROSITE" id="PS50072"/>
    </source>
</evidence>
<dbReference type="Gene3D" id="2.40.100.10">
    <property type="entry name" value="Cyclophilin-like"/>
    <property type="match status" value="1"/>
</dbReference>
<dbReference type="InterPro" id="IPR002130">
    <property type="entry name" value="Cyclophilin-type_PPIase_dom"/>
</dbReference>
<comment type="catalytic activity">
    <reaction evidence="1">
        <text>[protein]-peptidylproline (omega=180) = [protein]-peptidylproline (omega=0)</text>
        <dbReference type="Rhea" id="RHEA:16237"/>
        <dbReference type="Rhea" id="RHEA-COMP:10747"/>
        <dbReference type="Rhea" id="RHEA-COMP:10748"/>
        <dbReference type="ChEBI" id="CHEBI:83833"/>
        <dbReference type="ChEBI" id="CHEBI:83834"/>
        <dbReference type="EC" id="5.2.1.8"/>
    </reaction>
</comment>
<feature type="compositionally biased region" description="Basic and acidic residues" evidence="2">
    <location>
        <begin position="222"/>
        <end position="231"/>
    </location>
</feature>
<organism evidence="4 5">
    <name type="scientific">Candida boidinii</name>
    <name type="common">Yeast</name>
    <dbReference type="NCBI Taxonomy" id="5477"/>
    <lineage>
        <taxon>Eukaryota</taxon>
        <taxon>Fungi</taxon>
        <taxon>Dikarya</taxon>
        <taxon>Ascomycota</taxon>
        <taxon>Saccharomycotina</taxon>
        <taxon>Pichiomycetes</taxon>
        <taxon>Pichiales</taxon>
        <taxon>Pichiaceae</taxon>
        <taxon>Ogataea</taxon>
        <taxon>Ogataea/Candida clade</taxon>
    </lineage>
</organism>
<dbReference type="EMBL" id="BSXN01000087">
    <property type="protein sequence ID" value="GME67032.1"/>
    <property type="molecule type" value="Genomic_DNA"/>
</dbReference>
<evidence type="ECO:0000313" key="4">
    <source>
        <dbReference type="EMBL" id="GME67032.1"/>
    </source>
</evidence>
<dbReference type="InterPro" id="IPR029000">
    <property type="entry name" value="Cyclophilin-like_dom_sf"/>
</dbReference>
<protein>
    <submittedName>
        <fullName evidence="4">Unnamed protein product</fullName>
    </submittedName>
</protein>
<accession>A0A9W6STN4</accession>
<dbReference type="Proteomes" id="UP001165120">
    <property type="component" value="Unassembled WGS sequence"/>
</dbReference>
<evidence type="ECO:0000256" key="1">
    <source>
        <dbReference type="ARBA" id="ARBA00000971"/>
    </source>
</evidence>
<reference evidence="4" key="1">
    <citation type="submission" date="2023-04" db="EMBL/GenBank/DDBJ databases">
        <title>Candida boidinii NBRC 10035.</title>
        <authorList>
            <person name="Ichikawa N."/>
            <person name="Sato H."/>
            <person name="Tonouchi N."/>
        </authorList>
    </citation>
    <scope>NUCLEOTIDE SEQUENCE</scope>
    <source>
        <strain evidence="4">NBRC 10035</strain>
    </source>
</reference>
<dbReference type="Pfam" id="PF00160">
    <property type="entry name" value="Pro_isomerase"/>
    <property type="match status" value="1"/>
</dbReference>
<evidence type="ECO:0000313" key="5">
    <source>
        <dbReference type="Proteomes" id="UP001165120"/>
    </source>
</evidence>
<dbReference type="AlphaFoldDB" id="A0A9W6STN4"/>
<name>A0A9W6STN4_CANBO</name>
<proteinExistence type="predicted"/>
<evidence type="ECO:0000256" key="2">
    <source>
        <dbReference type="SAM" id="MobiDB-lite"/>
    </source>
</evidence>
<dbReference type="GO" id="GO:0003755">
    <property type="term" value="F:peptidyl-prolyl cis-trans isomerase activity"/>
    <property type="evidence" value="ECO:0007669"/>
    <property type="project" value="UniProtKB-EC"/>
</dbReference>
<comment type="caution">
    <text evidence="4">The sequence shown here is derived from an EMBL/GenBank/DDBJ whole genome shotgun (WGS) entry which is preliminary data.</text>
</comment>
<feature type="domain" description="PPIase cyclophilin-type" evidence="3">
    <location>
        <begin position="28"/>
        <end position="201"/>
    </location>
</feature>
<gene>
    <name evidence="4" type="ORF">Cboi02_000046500</name>
</gene>
<sequence>MTVSKRCFIELKSELPHATSSISLVFDLETGVETFPKSTENFIKLCSGQNDLQLSYKKSQVTRVISPEFILQLGKIDRRTKDKESANFLKSIVDKDEYVNNIKKSEQIDRAGLLCLAELIPADKSERDSDSSSETPPESRSEFFITLASDLSKYPEMKDKYMVIGNLYSGNMEILLDWLDEIPVDDDDRPLEPVYISRCGELILLPSNEDSSSAGTSGVNKNNDKETKRDSNEVGALDLLFSRKKKKIMKSLK</sequence>
<dbReference type="SUPFAM" id="SSF50891">
    <property type="entry name" value="Cyclophilin-like"/>
    <property type="match status" value="1"/>
</dbReference>
<feature type="compositionally biased region" description="Polar residues" evidence="2">
    <location>
        <begin position="208"/>
        <end position="221"/>
    </location>
</feature>